<evidence type="ECO:0000313" key="1">
    <source>
        <dbReference type="EMBL" id="KIA76933.1"/>
    </source>
</evidence>
<dbReference type="EMBL" id="JSAM01000099">
    <property type="protein sequence ID" value="KIA76933.1"/>
    <property type="molecule type" value="Genomic_DNA"/>
</dbReference>
<dbReference type="Proteomes" id="UP000031307">
    <property type="component" value="Unassembled WGS sequence"/>
</dbReference>
<sequence length="433" mass="49044">MSDFNYALDESRYTWQNALLWGNFTGHCKKATQGNWRNRIVHTLIAGAEFLPIISQIASTFEKLIVNPKPQNLSDSQRIPPQQDPRLLAKASSASKRLQRSFENETPEKWQKRFNEFLLNPQDFTGIEGGENYLIGTPFSECHCFSRNHRQEIEKIIVDGIDKRIENKSGTLRLASFGAGGLLQDLIILGKLILKGFKNITIDFVDLLPPNQERAKKLEEMLNKLPGVTINTCCISRIEPEKMYDIIHSIDFTDINISNGSGWQAIFNAKQSLLENGQFYLFGAGKFIQLILNEDNHFTDLRNDVEASVEGLCSNTQFLSLHHVPKIHIVVTRANCSANFDLPHIAKILQLLAKEFDKPIHVSLYGNEDIRVPDSAYRLTGSANEKVLQTLSGIDQLSVQYYKEDFSEAQHQTAPQIFIKNPFAESLTVEFTS</sequence>
<gene>
    <name evidence="1" type="ORF">DB43_HD00590</name>
</gene>
<accession>A0A0C1EA34</accession>
<name>A0A0C1EA34_9BACT</name>
<comment type="caution">
    <text evidence="1">The sequence shown here is derived from an EMBL/GenBank/DDBJ whole genome shotgun (WGS) entry which is preliminary data.</text>
</comment>
<protein>
    <submittedName>
        <fullName evidence="1">Uncharacterized protein</fullName>
    </submittedName>
</protein>
<dbReference type="AlphaFoldDB" id="A0A0C1EA34"/>
<dbReference type="PATRIC" id="fig|83552.4.peg.1997"/>
<organism evidence="1 2">
    <name type="scientific">Parachlamydia acanthamoebae</name>
    <dbReference type="NCBI Taxonomy" id="83552"/>
    <lineage>
        <taxon>Bacteria</taxon>
        <taxon>Pseudomonadati</taxon>
        <taxon>Chlamydiota</taxon>
        <taxon>Chlamydiia</taxon>
        <taxon>Parachlamydiales</taxon>
        <taxon>Parachlamydiaceae</taxon>
        <taxon>Parachlamydia</taxon>
    </lineage>
</organism>
<proteinExistence type="predicted"/>
<reference evidence="1 2" key="1">
    <citation type="journal article" date="2014" name="Mol. Biol. Evol.">
        <title>Massive expansion of Ubiquitination-related gene families within the Chlamydiae.</title>
        <authorList>
            <person name="Domman D."/>
            <person name="Collingro A."/>
            <person name="Lagkouvardos I."/>
            <person name="Gehre L."/>
            <person name="Weinmaier T."/>
            <person name="Rattei T."/>
            <person name="Subtil A."/>
            <person name="Horn M."/>
        </authorList>
    </citation>
    <scope>NUCLEOTIDE SEQUENCE [LARGE SCALE GENOMIC DNA]</scope>
    <source>
        <strain evidence="1 2">OEW1</strain>
    </source>
</reference>
<dbReference type="RefSeq" id="WP_013925591.1">
    <property type="nucleotide sequence ID" value="NZ_BAWW01000063.1"/>
</dbReference>
<evidence type="ECO:0000313" key="2">
    <source>
        <dbReference type="Proteomes" id="UP000031307"/>
    </source>
</evidence>